<dbReference type="GO" id="GO:0005737">
    <property type="term" value="C:cytoplasm"/>
    <property type="evidence" value="ECO:0007669"/>
    <property type="project" value="TreeGrafter"/>
</dbReference>
<sequence length="382" mass="38936">MRGNSSPSFRFTLSRVLGAAALAGVASCADGTGPGTPVREDPLLPPASRVVALAAAFQTTCALTADDLVHCWGENRSGEFGDGTVTPSAAAVPGAGGMRFRSLHGSVGTAQMCGITRADEAFCWGYNLNGELGDGTTSDRYSPVPVAGGLRFAAIASSYHTCGLTVQRRAYCWGSGLGGQLGTGGSASQRTPSPVATSLSFTHITNGMQFSCALVAGGDAHCWGWSVGLGNGGTGSVDVPVPVSGGLRFERISAAEEHVCALAAGGQPYCWGKFGPGWPGDYRPVPTAILGGHRFVDVAASSRLFVGGAACALTASGEAFCWYGGGEPVPVPGNYRFAGLVGRHGGFCGYTPGGAAACWKWEINHVNEWVLGLPTPIPALSS</sequence>
<dbReference type="Gene3D" id="2.130.10.30">
    <property type="entry name" value="Regulator of chromosome condensation 1/beta-lactamase-inhibitor protein II"/>
    <property type="match status" value="2"/>
</dbReference>
<accession>A0A6J4K2Y3</accession>
<gene>
    <name evidence="2" type="ORF">AVDCRST_MAG89-10</name>
</gene>
<evidence type="ECO:0000256" key="1">
    <source>
        <dbReference type="SAM" id="SignalP"/>
    </source>
</evidence>
<protein>
    <recommendedName>
        <fullName evidence="3">BNR repeat domain protein</fullName>
    </recommendedName>
</protein>
<dbReference type="GO" id="GO:0005085">
    <property type="term" value="F:guanyl-nucleotide exchange factor activity"/>
    <property type="evidence" value="ECO:0007669"/>
    <property type="project" value="TreeGrafter"/>
</dbReference>
<keyword evidence="1" id="KW-0732">Signal</keyword>
<dbReference type="AlphaFoldDB" id="A0A6J4K2Y3"/>
<dbReference type="PANTHER" id="PTHR45982">
    <property type="entry name" value="REGULATOR OF CHROMOSOME CONDENSATION"/>
    <property type="match status" value="1"/>
</dbReference>
<reference evidence="2" key="1">
    <citation type="submission" date="2020-02" db="EMBL/GenBank/DDBJ databases">
        <authorList>
            <person name="Meier V. D."/>
        </authorList>
    </citation>
    <scope>NUCLEOTIDE SEQUENCE</scope>
    <source>
        <strain evidence="2">AVDCRST_MAG89</strain>
    </source>
</reference>
<dbReference type="Pfam" id="PF13540">
    <property type="entry name" value="RCC1_2"/>
    <property type="match status" value="1"/>
</dbReference>
<dbReference type="SUPFAM" id="SSF50985">
    <property type="entry name" value="RCC1/BLIP-II"/>
    <property type="match status" value="2"/>
</dbReference>
<dbReference type="InterPro" id="IPR000408">
    <property type="entry name" value="Reg_chr_condens"/>
</dbReference>
<dbReference type="EMBL" id="CADCTV010000002">
    <property type="protein sequence ID" value="CAA9293953.1"/>
    <property type="molecule type" value="Genomic_DNA"/>
</dbReference>
<evidence type="ECO:0000313" key="2">
    <source>
        <dbReference type="EMBL" id="CAA9293953.1"/>
    </source>
</evidence>
<dbReference type="Pfam" id="PF00415">
    <property type="entry name" value="RCC1"/>
    <property type="match status" value="2"/>
</dbReference>
<dbReference type="PROSITE" id="PS51257">
    <property type="entry name" value="PROKAR_LIPOPROTEIN"/>
    <property type="match status" value="1"/>
</dbReference>
<feature type="chain" id="PRO_5026778924" description="BNR repeat domain protein" evidence="1">
    <location>
        <begin position="29"/>
        <end position="382"/>
    </location>
</feature>
<feature type="signal peptide" evidence="1">
    <location>
        <begin position="1"/>
        <end position="28"/>
    </location>
</feature>
<dbReference type="InterPro" id="IPR009091">
    <property type="entry name" value="RCC1/BLIP-II"/>
</dbReference>
<dbReference type="PANTHER" id="PTHR45982:SF1">
    <property type="entry name" value="REGULATOR OF CHROMOSOME CONDENSATION"/>
    <property type="match status" value="1"/>
</dbReference>
<organism evidence="2">
    <name type="scientific">uncultured Gemmatimonadota bacterium</name>
    <dbReference type="NCBI Taxonomy" id="203437"/>
    <lineage>
        <taxon>Bacteria</taxon>
        <taxon>Pseudomonadati</taxon>
        <taxon>Gemmatimonadota</taxon>
        <taxon>environmental samples</taxon>
    </lineage>
</organism>
<evidence type="ECO:0008006" key="3">
    <source>
        <dbReference type="Google" id="ProtNLM"/>
    </source>
</evidence>
<name>A0A6J4K2Y3_9BACT</name>
<dbReference type="PROSITE" id="PS50012">
    <property type="entry name" value="RCC1_3"/>
    <property type="match status" value="1"/>
</dbReference>
<proteinExistence type="predicted"/>
<dbReference type="InterPro" id="IPR051553">
    <property type="entry name" value="Ran_GTPase-activating"/>
</dbReference>